<sequence>MSGFDGIGLSNAIMLVILVLLLIYGSTNIASLSDGPDYEDDL</sequence>
<accession>A0A511W7M3</accession>
<dbReference type="Proteomes" id="UP000321440">
    <property type="component" value="Unassembled WGS sequence"/>
</dbReference>
<reference evidence="2 3" key="1">
    <citation type="submission" date="2019-07" db="EMBL/GenBank/DDBJ databases">
        <title>Whole genome shotgun sequence of Alkalibacillus haloalkaliphilus NBRC 103110.</title>
        <authorList>
            <person name="Hosoyama A."/>
            <person name="Uohara A."/>
            <person name="Ohji S."/>
            <person name="Ichikawa N."/>
        </authorList>
    </citation>
    <scope>NUCLEOTIDE SEQUENCE [LARGE SCALE GENOMIC DNA]</scope>
    <source>
        <strain evidence="2 3">NBRC 103110</strain>
    </source>
</reference>
<evidence type="ECO:0000313" key="3">
    <source>
        <dbReference type="Proteomes" id="UP000321440"/>
    </source>
</evidence>
<keyword evidence="1" id="KW-0812">Transmembrane</keyword>
<keyword evidence="1" id="KW-0472">Membrane</keyword>
<protein>
    <submittedName>
        <fullName evidence="2">Uncharacterized protein</fullName>
    </submittedName>
</protein>
<comment type="caution">
    <text evidence="2">The sequence shown here is derived from an EMBL/GenBank/DDBJ whole genome shotgun (WGS) entry which is preliminary data.</text>
</comment>
<dbReference type="RefSeq" id="WP_281284106.1">
    <property type="nucleotide sequence ID" value="NZ_BJYA01000024.1"/>
</dbReference>
<keyword evidence="1" id="KW-1133">Transmembrane helix</keyword>
<keyword evidence="3" id="KW-1185">Reference proteome</keyword>
<evidence type="ECO:0000256" key="1">
    <source>
        <dbReference type="SAM" id="Phobius"/>
    </source>
</evidence>
<feature type="transmembrane region" description="Helical" evidence="1">
    <location>
        <begin position="6"/>
        <end position="24"/>
    </location>
</feature>
<dbReference type="AlphaFoldDB" id="A0A511W7M3"/>
<dbReference type="EMBL" id="BJYA01000024">
    <property type="protein sequence ID" value="GEN47095.1"/>
    <property type="molecule type" value="Genomic_DNA"/>
</dbReference>
<name>A0A511W7M3_9BACI</name>
<organism evidence="2 3">
    <name type="scientific">Alkalibacillus haloalkaliphilus</name>
    <dbReference type="NCBI Taxonomy" id="94136"/>
    <lineage>
        <taxon>Bacteria</taxon>
        <taxon>Bacillati</taxon>
        <taxon>Bacillota</taxon>
        <taxon>Bacilli</taxon>
        <taxon>Bacillales</taxon>
        <taxon>Bacillaceae</taxon>
        <taxon>Alkalibacillus</taxon>
    </lineage>
</organism>
<proteinExistence type="predicted"/>
<gene>
    <name evidence="2" type="ORF">AHA02nite_28710</name>
</gene>
<evidence type="ECO:0000313" key="2">
    <source>
        <dbReference type="EMBL" id="GEN47095.1"/>
    </source>
</evidence>